<reference evidence="6" key="1">
    <citation type="submission" date="2021-06" db="EMBL/GenBank/DDBJ databases">
        <authorList>
            <person name="Kallberg Y."/>
            <person name="Tangrot J."/>
            <person name="Rosling A."/>
        </authorList>
    </citation>
    <scope>NUCLEOTIDE SEQUENCE</scope>
    <source>
        <strain evidence="6">AZ414A</strain>
    </source>
</reference>
<keyword evidence="5" id="KW-0812">Transmembrane</keyword>
<evidence type="ECO:0000256" key="1">
    <source>
        <dbReference type="ARBA" id="ARBA00013260"/>
    </source>
</evidence>
<protein>
    <recommendedName>
        <fullName evidence="1">peptidyl-tRNA hydrolase</fullName>
        <ecNumber evidence="1">3.1.1.29</ecNumber>
    </recommendedName>
</protein>
<dbReference type="GO" id="GO:2000210">
    <property type="term" value="P:positive regulation of anoikis"/>
    <property type="evidence" value="ECO:0007669"/>
    <property type="project" value="TreeGrafter"/>
</dbReference>
<evidence type="ECO:0000313" key="6">
    <source>
        <dbReference type="EMBL" id="CAG8515930.1"/>
    </source>
</evidence>
<dbReference type="OrthoDB" id="1733656at2759"/>
<dbReference type="PANTHER" id="PTHR12649:SF11">
    <property type="entry name" value="PEPTIDYL-TRNA HYDROLASE 2, MITOCHONDRIAL"/>
    <property type="match status" value="1"/>
</dbReference>
<evidence type="ECO:0000256" key="2">
    <source>
        <dbReference type="ARBA" id="ARBA00022801"/>
    </source>
</evidence>
<comment type="caution">
    <text evidence="6">The sequence shown here is derived from an EMBL/GenBank/DDBJ whole genome shotgun (WGS) entry which is preliminary data.</text>
</comment>
<evidence type="ECO:0000256" key="3">
    <source>
        <dbReference type="ARBA" id="ARBA00038050"/>
    </source>
</evidence>
<dbReference type="PANTHER" id="PTHR12649">
    <property type="entry name" value="PEPTIDYL-TRNA HYDROLASE 2"/>
    <property type="match status" value="1"/>
</dbReference>
<dbReference type="NCBIfam" id="TIGR00283">
    <property type="entry name" value="arch_pth2"/>
    <property type="match status" value="1"/>
</dbReference>
<keyword evidence="2" id="KW-0378">Hydrolase</keyword>
<keyword evidence="7" id="KW-1185">Reference proteome</keyword>
<dbReference type="FunFam" id="3.40.1490.10:FF:000001">
    <property type="entry name" value="Peptidyl-tRNA hydrolase 2"/>
    <property type="match status" value="1"/>
</dbReference>
<dbReference type="GO" id="GO:0005829">
    <property type="term" value="C:cytosol"/>
    <property type="evidence" value="ECO:0007669"/>
    <property type="project" value="TreeGrafter"/>
</dbReference>
<keyword evidence="5" id="KW-0472">Membrane</keyword>
<dbReference type="InterPro" id="IPR023476">
    <property type="entry name" value="Pep_tRNA_hydro_II_dom_sf"/>
</dbReference>
<dbReference type="CDD" id="cd02430">
    <property type="entry name" value="PTH2"/>
    <property type="match status" value="1"/>
</dbReference>
<gene>
    <name evidence="6" type="ORF">DEBURN_LOCUS5415</name>
</gene>
<dbReference type="NCBIfam" id="NF003314">
    <property type="entry name" value="PRK04322.1"/>
    <property type="match status" value="1"/>
</dbReference>
<evidence type="ECO:0000256" key="5">
    <source>
        <dbReference type="SAM" id="Phobius"/>
    </source>
</evidence>
<comment type="similarity">
    <text evidence="3">Belongs to the PTH2 family.</text>
</comment>
<keyword evidence="5" id="KW-1133">Transmembrane helix</keyword>
<dbReference type="GO" id="GO:0004045">
    <property type="term" value="F:peptidyl-tRNA hydrolase activity"/>
    <property type="evidence" value="ECO:0007669"/>
    <property type="project" value="UniProtKB-EC"/>
</dbReference>
<dbReference type="SUPFAM" id="SSF102462">
    <property type="entry name" value="Peptidyl-tRNA hydrolase II"/>
    <property type="match status" value="1"/>
</dbReference>
<dbReference type="EC" id="3.1.1.29" evidence="1"/>
<evidence type="ECO:0000313" key="7">
    <source>
        <dbReference type="Proteomes" id="UP000789706"/>
    </source>
</evidence>
<accession>A0A9N9F827</accession>
<dbReference type="AlphaFoldDB" id="A0A9N9F827"/>
<dbReference type="InterPro" id="IPR002833">
    <property type="entry name" value="PTH2"/>
</dbReference>
<sequence length="145" mass="15616">MTYSSQSLLAVGIGCLLIGYLFGSRKNKKNHVLVLVVRNDLGMGKGKVAAQCSHATLGCYKKLKKINSELLEAWEIQGQPKVVLKVNSREELSLLEGKAKSLNLITKIISDAGRTQVEPGSQTVLGIGPGPVKLVNQVTGDLKLY</sequence>
<feature type="transmembrane region" description="Helical" evidence="5">
    <location>
        <begin position="6"/>
        <end position="23"/>
    </location>
</feature>
<organism evidence="6 7">
    <name type="scientific">Diversispora eburnea</name>
    <dbReference type="NCBI Taxonomy" id="1213867"/>
    <lineage>
        <taxon>Eukaryota</taxon>
        <taxon>Fungi</taxon>
        <taxon>Fungi incertae sedis</taxon>
        <taxon>Mucoromycota</taxon>
        <taxon>Glomeromycotina</taxon>
        <taxon>Glomeromycetes</taxon>
        <taxon>Diversisporales</taxon>
        <taxon>Diversisporaceae</taxon>
        <taxon>Diversispora</taxon>
    </lineage>
</organism>
<proteinExistence type="inferred from homology"/>
<dbReference type="Gene3D" id="3.40.1490.10">
    <property type="entry name" value="Bit1"/>
    <property type="match status" value="1"/>
</dbReference>
<comment type="catalytic activity">
    <reaction evidence="4">
        <text>an N-acyl-L-alpha-aminoacyl-tRNA + H2O = an N-acyl-L-amino acid + a tRNA + H(+)</text>
        <dbReference type="Rhea" id="RHEA:54448"/>
        <dbReference type="Rhea" id="RHEA-COMP:10123"/>
        <dbReference type="Rhea" id="RHEA-COMP:13883"/>
        <dbReference type="ChEBI" id="CHEBI:15377"/>
        <dbReference type="ChEBI" id="CHEBI:15378"/>
        <dbReference type="ChEBI" id="CHEBI:59874"/>
        <dbReference type="ChEBI" id="CHEBI:78442"/>
        <dbReference type="ChEBI" id="CHEBI:138191"/>
        <dbReference type="EC" id="3.1.1.29"/>
    </reaction>
</comment>
<evidence type="ECO:0000256" key="4">
    <source>
        <dbReference type="ARBA" id="ARBA00048707"/>
    </source>
</evidence>
<dbReference type="GO" id="GO:2000811">
    <property type="term" value="P:negative regulation of anoikis"/>
    <property type="evidence" value="ECO:0007669"/>
    <property type="project" value="TreeGrafter"/>
</dbReference>
<dbReference type="Pfam" id="PF01981">
    <property type="entry name" value="PTH2"/>
    <property type="match status" value="1"/>
</dbReference>
<name>A0A9N9F827_9GLOM</name>
<dbReference type="EMBL" id="CAJVPK010000481">
    <property type="protein sequence ID" value="CAG8515930.1"/>
    <property type="molecule type" value="Genomic_DNA"/>
</dbReference>
<dbReference type="Proteomes" id="UP000789706">
    <property type="component" value="Unassembled WGS sequence"/>
</dbReference>